<evidence type="ECO:0000313" key="5">
    <source>
        <dbReference type="EMBL" id="KAF5181085.1"/>
    </source>
</evidence>
<feature type="domain" description="Photolyase/cryptochrome alpha/beta" evidence="4">
    <location>
        <begin position="123"/>
        <end position="257"/>
    </location>
</feature>
<dbReference type="GO" id="GO:0000719">
    <property type="term" value="P:photoreactive repair"/>
    <property type="evidence" value="ECO:0007669"/>
    <property type="project" value="TreeGrafter"/>
</dbReference>
<keyword evidence="2" id="KW-0285">Flavoprotein</keyword>
<feature type="binding site" evidence="2">
    <location>
        <begin position="420"/>
        <end position="427"/>
    </location>
    <ligand>
        <name>FAD</name>
        <dbReference type="ChEBI" id="CHEBI:57692"/>
    </ligand>
</feature>
<dbReference type="Pfam" id="PF00875">
    <property type="entry name" value="DNA_photolyase"/>
    <property type="match status" value="1"/>
</dbReference>
<keyword evidence="2" id="KW-0274">FAD</keyword>
<comment type="cofactor">
    <cofactor evidence="2">
        <name>FAD</name>
        <dbReference type="ChEBI" id="CHEBI:57692"/>
    </cofactor>
    <text evidence="2">Binds 1 FAD per subunit.</text>
</comment>
<dbReference type="PROSITE" id="PS51645">
    <property type="entry name" value="PHR_CRY_ALPHA_BETA"/>
    <property type="match status" value="1"/>
</dbReference>
<dbReference type="InterPro" id="IPR014729">
    <property type="entry name" value="Rossmann-like_a/b/a_fold"/>
</dbReference>
<dbReference type="InterPro" id="IPR036155">
    <property type="entry name" value="Crypto/Photolyase_N_sf"/>
</dbReference>
<dbReference type="SUPFAM" id="SSF48173">
    <property type="entry name" value="Cryptochrome/photolyase FAD-binding domain"/>
    <property type="match status" value="1"/>
</dbReference>
<evidence type="ECO:0000259" key="4">
    <source>
        <dbReference type="PROSITE" id="PS51645"/>
    </source>
</evidence>
<gene>
    <name evidence="5" type="ORF">FRX31_029329</name>
</gene>
<protein>
    <submittedName>
        <fullName evidence="5">Cryptochrome dash</fullName>
    </submittedName>
</protein>
<dbReference type="PANTHER" id="PTHR11455:SF2">
    <property type="entry name" value="BLUE-LIGHT PHOTORECEPTOR PHR2"/>
    <property type="match status" value="1"/>
</dbReference>
<dbReference type="InterPro" id="IPR036134">
    <property type="entry name" value="Crypto/Photolyase_FAD-like_sf"/>
</dbReference>
<dbReference type="GO" id="GO:0071949">
    <property type="term" value="F:FAD binding"/>
    <property type="evidence" value="ECO:0007669"/>
    <property type="project" value="TreeGrafter"/>
</dbReference>
<evidence type="ECO:0000256" key="1">
    <source>
        <dbReference type="ARBA" id="ARBA00005862"/>
    </source>
</evidence>
<reference evidence="5 6" key="1">
    <citation type="submission" date="2020-06" db="EMBL/GenBank/DDBJ databases">
        <title>Transcriptomic and genomic resources for Thalictrum thalictroides and T. hernandezii: Facilitating candidate gene discovery in an emerging model plant lineage.</title>
        <authorList>
            <person name="Arias T."/>
            <person name="Riano-Pachon D.M."/>
            <person name="Di Stilio V.S."/>
        </authorList>
    </citation>
    <scope>NUCLEOTIDE SEQUENCE [LARGE SCALE GENOMIC DNA]</scope>
    <source>
        <strain evidence="6">cv. WT478/WT964</strain>
        <tissue evidence="5">Leaves</tissue>
    </source>
</reference>
<proteinExistence type="inferred from homology"/>
<dbReference type="InterPro" id="IPR002081">
    <property type="entry name" value="Cryptochrome/DNA_photolyase_1"/>
</dbReference>
<dbReference type="AlphaFoldDB" id="A0A7J6VA81"/>
<dbReference type="InterPro" id="IPR006050">
    <property type="entry name" value="DNA_photolyase_N"/>
</dbReference>
<feature type="binding site" evidence="2">
    <location>
        <begin position="370"/>
        <end position="380"/>
    </location>
    <ligand>
        <name>FAD</name>
        <dbReference type="ChEBI" id="CHEBI:57692"/>
    </ligand>
</feature>
<evidence type="ECO:0000313" key="6">
    <source>
        <dbReference type="Proteomes" id="UP000554482"/>
    </source>
</evidence>
<evidence type="ECO:0000256" key="2">
    <source>
        <dbReference type="PIRSR" id="PIRSR602081-1"/>
    </source>
</evidence>
<dbReference type="GO" id="GO:0003904">
    <property type="term" value="F:deoxyribodipyrimidine photo-lyase activity"/>
    <property type="evidence" value="ECO:0007669"/>
    <property type="project" value="TreeGrafter"/>
</dbReference>
<dbReference type="SUPFAM" id="SSF52425">
    <property type="entry name" value="Cryptochrome/photolyase, N-terminal domain"/>
    <property type="match status" value="1"/>
</dbReference>
<dbReference type="Proteomes" id="UP000554482">
    <property type="component" value="Unassembled WGS sequence"/>
</dbReference>
<comment type="caution">
    <text evidence="5">The sequence shown here is derived from an EMBL/GenBank/DDBJ whole genome shotgun (WGS) entry which is preliminary data.</text>
</comment>
<evidence type="ECO:0000256" key="3">
    <source>
        <dbReference type="SAM" id="MobiDB-lite"/>
    </source>
</evidence>
<dbReference type="Gene3D" id="3.40.50.620">
    <property type="entry name" value="HUPs"/>
    <property type="match status" value="1"/>
</dbReference>
<dbReference type="OrthoDB" id="435881at2759"/>
<dbReference type="GO" id="GO:0003677">
    <property type="term" value="F:DNA binding"/>
    <property type="evidence" value="ECO:0007669"/>
    <property type="project" value="TreeGrafter"/>
</dbReference>
<comment type="similarity">
    <text evidence="1">Belongs to the DNA photolyase class-1 family.</text>
</comment>
<name>A0A7J6VA81_THATH</name>
<dbReference type="PANTHER" id="PTHR11455">
    <property type="entry name" value="CRYPTOCHROME"/>
    <property type="match status" value="1"/>
</dbReference>
<feature type="region of interest" description="Disordered" evidence="3">
    <location>
        <begin position="93"/>
        <end position="116"/>
    </location>
</feature>
<organism evidence="5 6">
    <name type="scientific">Thalictrum thalictroides</name>
    <name type="common">Rue-anemone</name>
    <name type="synonym">Anemone thalictroides</name>
    <dbReference type="NCBI Taxonomy" id="46969"/>
    <lineage>
        <taxon>Eukaryota</taxon>
        <taxon>Viridiplantae</taxon>
        <taxon>Streptophyta</taxon>
        <taxon>Embryophyta</taxon>
        <taxon>Tracheophyta</taxon>
        <taxon>Spermatophyta</taxon>
        <taxon>Magnoliopsida</taxon>
        <taxon>Ranunculales</taxon>
        <taxon>Ranunculaceae</taxon>
        <taxon>Thalictroideae</taxon>
        <taxon>Thalictrum</taxon>
    </lineage>
</organism>
<dbReference type="EMBL" id="JABWDY010036583">
    <property type="protein sequence ID" value="KAF5181085.1"/>
    <property type="molecule type" value="Genomic_DNA"/>
</dbReference>
<keyword evidence="6" id="KW-1185">Reference proteome</keyword>
<accession>A0A7J6VA81</accession>
<dbReference type="Gene3D" id="1.25.40.80">
    <property type="match status" value="1"/>
</dbReference>
<sequence length="456" mass="50469">MEQHLRITNKQSTNIEEIIQNELTILPSKPLPLFTASISLSLSTIFPAPLHLLPKHSPSASLPPNKLKIPSQIFSLSNISICSTFSPPKPSFKSTISSSPFQTPLIRGPRRSSDPSYPAGIRRCSIVWFRNDLRIHDNECLNSANNESISVLPVYCFDPRDYGKSSSGFSKIGSQRATFLIQSVSNLRENLQSRGSNLVVRIGKPESVMAELAKEVGADGLFVQREVSSDDVQTEEKIEAAMNKEGVEVKYFWGSTLHHIEELPFNIEEMPSNYDSFKEKVKTSEIRKTIEGLDQLKGIPARGGVEPGEVPTLLDLGLRPNSAISQDGELTANDFLLGGETEALQRLKNFAAERWAKPNNAHNDGSKDGTSDANFSYKISPWLATGCLSPRFMFDEIKKSTTKNGATDSSSSQMNKMMFELLWRDFFRFITKKCSSMKKSIESNPVTVSVGALALA</sequence>